<reference evidence="1 2" key="1">
    <citation type="submission" date="2017-10" db="EMBL/GenBank/DDBJ databases">
        <title>Resolving the taxonomy of Roseburia spp., Eubacterium rectale and Agathobacter spp. through phylogenomic analysis.</title>
        <authorList>
            <person name="Sheridan P.O."/>
            <person name="Walker A.W."/>
            <person name="Duncan S.H."/>
            <person name="Scott K.P."/>
            <person name="Toole P.W.O."/>
            <person name="Luis P."/>
            <person name="Flint H.J."/>
        </authorList>
    </citation>
    <scope>NUCLEOTIDE SEQUENCE [LARGE SCALE GENOMIC DNA]</scope>
    <source>
        <strain evidence="1 2">JK626</strain>
    </source>
</reference>
<reference evidence="1 2" key="2">
    <citation type="submission" date="2017-10" db="EMBL/GenBank/DDBJ databases">
        <authorList>
            <person name="Banno H."/>
            <person name="Chua N.-H."/>
        </authorList>
    </citation>
    <scope>NUCLEOTIDE SEQUENCE [LARGE SCALE GENOMIC DNA]</scope>
    <source>
        <strain evidence="1 2">JK626</strain>
    </source>
</reference>
<organism evidence="1 2">
    <name type="scientific">Pseudobutyrivibrio ruminis</name>
    <dbReference type="NCBI Taxonomy" id="46206"/>
    <lineage>
        <taxon>Bacteria</taxon>
        <taxon>Bacillati</taxon>
        <taxon>Bacillota</taxon>
        <taxon>Clostridia</taxon>
        <taxon>Lachnospirales</taxon>
        <taxon>Lachnospiraceae</taxon>
        <taxon>Pseudobutyrivibrio</taxon>
    </lineage>
</organism>
<dbReference type="AlphaFoldDB" id="A0A2G3DYA9"/>
<proteinExistence type="predicted"/>
<name>A0A2G3DYA9_9FIRM</name>
<evidence type="ECO:0000313" key="2">
    <source>
        <dbReference type="Proteomes" id="UP000225889"/>
    </source>
</evidence>
<dbReference type="Proteomes" id="UP000225889">
    <property type="component" value="Unassembled WGS sequence"/>
</dbReference>
<evidence type="ECO:0008006" key="3">
    <source>
        <dbReference type="Google" id="ProtNLM"/>
    </source>
</evidence>
<dbReference type="RefSeq" id="WP_099391257.1">
    <property type="nucleotide sequence ID" value="NZ_PDYF01000007.1"/>
</dbReference>
<evidence type="ECO:0000313" key="1">
    <source>
        <dbReference type="EMBL" id="PHU36038.1"/>
    </source>
</evidence>
<dbReference type="EMBL" id="PDYF01000007">
    <property type="protein sequence ID" value="PHU36038.1"/>
    <property type="molecule type" value="Genomic_DNA"/>
</dbReference>
<accession>A0A2G3DYA9</accession>
<comment type="caution">
    <text evidence="1">The sequence shown here is derived from an EMBL/GenBank/DDBJ whole genome shotgun (WGS) entry which is preliminary data.</text>
</comment>
<protein>
    <recommendedName>
        <fullName evidence="3">DNA-binding protein</fullName>
    </recommendedName>
</protein>
<gene>
    <name evidence="1" type="ORF">CSX01_02035</name>
</gene>
<sequence length="67" mass="7767">MNKQEIVRNFEQATKGQSFITASQFARLMGCSNVDKCKNKFLSNLERVDKKYYFIPDIAKALMDRVS</sequence>